<evidence type="ECO:0000313" key="4">
    <source>
        <dbReference type="EMBL" id="CDJ44527.1"/>
    </source>
</evidence>
<organism evidence="4 5">
    <name type="scientific">Eimeria tenella</name>
    <name type="common">Coccidian parasite</name>
    <dbReference type="NCBI Taxonomy" id="5802"/>
    <lineage>
        <taxon>Eukaryota</taxon>
        <taxon>Sar</taxon>
        <taxon>Alveolata</taxon>
        <taxon>Apicomplexa</taxon>
        <taxon>Conoidasida</taxon>
        <taxon>Coccidia</taxon>
        <taxon>Eucoccidiorida</taxon>
        <taxon>Eimeriorina</taxon>
        <taxon>Eimeriidae</taxon>
        <taxon>Eimeria</taxon>
    </lineage>
</organism>
<dbReference type="PANTHER" id="PTHR22603:SF66">
    <property type="entry name" value="ETHANOLAMINE KINASE"/>
    <property type="match status" value="1"/>
</dbReference>
<dbReference type="GO" id="GO:0004305">
    <property type="term" value="F:ethanolamine kinase activity"/>
    <property type="evidence" value="ECO:0007669"/>
    <property type="project" value="UniProtKB-EC"/>
</dbReference>
<dbReference type="PANTHER" id="PTHR22603">
    <property type="entry name" value="CHOLINE/ETHANOALAMINE KINASE"/>
    <property type="match status" value="1"/>
</dbReference>
<dbReference type="GeneID" id="25257784"/>
<evidence type="ECO:0000256" key="1">
    <source>
        <dbReference type="ARBA" id="ARBA00037883"/>
    </source>
</evidence>
<comment type="similarity">
    <text evidence="2">Belongs to the choline/ethanolamine kinase family.</text>
</comment>
<proteinExistence type="inferred from homology"/>
<dbReference type="VEuPathDB" id="ToxoDB:ETH2_1358300"/>
<feature type="non-terminal residue" evidence="4">
    <location>
        <position position="1"/>
    </location>
</feature>
<name>U6L2B6_EIMTE</name>
<keyword evidence="5" id="KW-1185">Reference proteome</keyword>
<dbReference type="RefSeq" id="XP_013235275.1">
    <property type="nucleotide sequence ID" value="XM_013379821.1"/>
</dbReference>
<dbReference type="Pfam" id="PF01633">
    <property type="entry name" value="Choline_kinase"/>
    <property type="match status" value="1"/>
</dbReference>
<dbReference type="AlphaFoldDB" id="U6L2B6"/>
<dbReference type="SUPFAM" id="SSF56112">
    <property type="entry name" value="Protein kinase-like (PK-like)"/>
    <property type="match status" value="1"/>
</dbReference>
<sequence length="108" mass="13000">WPFYSYLPQQMPNEELRRHLIEVYIHQTIARQGLSHLKEKLVTQETLNRFYVVVEHMMLVSHLVWAFWSIVRTKVPEDPESFSYLDYAKTRLELYSEKKKEMLASGII</sequence>
<keyword evidence="4" id="KW-0808">Transferase</keyword>
<dbReference type="EC" id="2.7.1.82" evidence="3"/>
<evidence type="ECO:0000256" key="3">
    <source>
        <dbReference type="ARBA" id="ARBA00038874"/>
    </source>
</evidence>
<comment type="pathway">
    <text evidence="1">Phospholipid metabolism; phosphatidylethanolamine biosynthesis; phosphatidylethanolamine from ethanolamine: step 1/3.</text>
</comment>
<dbReference type="GO" id="GO:0005737">
    <property type="term" value="C:cytoplasm"/>
    <property type="evidence" value="ECO:0007669"/>
    <property type="project" value="TreeGrafter"/>
</dbReference>
<keyword evidence="4" id="KW-0418">Kinase</keyword>
<dbReference type="EMBL" id="HG677239">
    <property type="protein sequence ID" value="CDJ44527.1"/>
    <property type="molecule type" value="Genomic_DNA"/>
</dbReference>
<protein>
    <recommendedName>
        <fullName evidence="3">ethanolamine kinase</fullName>
        <ecNumber evidence="3">2.7.1.82</ecNumber>
    </recommendedName>
</protein>
<dbReference type="Gene3D" id="3.90.1200.10">
    <property type="match status" value="1"/>
</dbReference>
<dbReference type="GO" id="GO:0006646">
    <property type="term" value="P:phosphatidylethanolamine biosynthetic process"/>
    <property type="evidence" value="ECO:0007669"/>
    <property type="project" value="TreeGrafter"/>
</dbReference>
<dbReference type="OrthoDB" id="3649325at2759"/>
<dbReference type="InterPro" id="IPR011009">
    <property type="entry name" value="Kinase-like_dom_sf"/>
</dbReference>
<dbReference type="VEuPathDB" id="ToxoDB:ETH_00043725"/>
<gene>
    <name evidence="4" type="ORF">ETH_00043725</name>
</gene>
<reference evidence="4" key="1">
    <citation type="submission" date="2013-10" db="EMBL/GenBank/DDBJ databases">
        <title>Genomic analysis of the causative agents of coccidiosis in chickens.</title>
        <authorList>
            <person name="Reid A.J."/>
            <person name="Blake D."/>
            <person name="Billington K."/>
            <person name="Browne H."/>
            <person name="Dunn M."/>
            <person name="Hung S."/>
            <person name="Kawahara F."/>
            <person name="Miranda-Saavedra D."/>
            <person name="Mourier T."/>
            <person name="Nagra H."/>
            <person name="Otto T.D."/>
            <person name="Rawlings N."/>
            <person name="Sanchez A."/>
            <person name="Sanders M."/>
            <person name="Subramaniam C."/>
            <person name="Tay Y."/>
            <person name="Dear P."/>
            <person name="Doerig C."/>
            <person name="Gruber A."/>
            <person name="Parkinson J."/>
            <person name="Shirley M."/>
            <person name="Wan K.L."/>
            <person name="Berriman M."/>
            <person name="Tomley F."/>
            <person name="Pain A."/>
        </authorList>
    </citation>
    <scope>NUCLEOTIDE SEQUENCE [LARGE SCALE GENOMIC DNA]</scope>
    <source>
        <strain evidence="4">Houghton</strain>
    </source>
</reference>
<evidence type="ECO:0000313" key="5">
    <source>
        <dbReference type="Proteomes" id="UP000030747"/>
    </source>
</evidence>
<dbReference type="Proteomes" id="UP000030747">
    <property type="component" value="Unassembled WGS sequence"/>
</dbReference>
<reference evidence="4" key="2">
    <citation type="submission" date="2013-10" db="EMBL/GenBank/DDBJ databases">
        <authorList>
            <person name="Aslett M."/>
        </authorList>
    </citation>
    <scope>NUCLEOTIDE SEQUENCE [LARGE SCALE GENOMIC DNA]</scope>
    <source>
        <strain evidence="4">Houghton</strain>
    </source>
</reference>
<accession>U6L2B6</accession>
<evidence type="ECO:0000256" key="2">
    <source>
        <dbReference type="ARBA" id="ARBA00038211"/>
    </source>
</evidence>